<reference evidence="1" key="1">
    <citation type="submission" date="2021-03" db="EMBL/GenBank/DDBJ databases">
        <authorList>
            <consortium name="DOE Joint Genome Institute"/>
            <person name="Ahrendt S."/>
            <person name="Looney B.P."/>
            <person name="Miyauchi S."/>
            <person name="Morin E."/>
            <person name="Drula E."/>
            <person name="Courty P.E."/>
            <person name="Chicoki N."/>
            <person name="Fauchery L."/>
            <person name="Kohler A."/>
            <person name="Kuo A."/>
            <person name="Labutti K."/>
            <person name="Pangilinan J."/>
            <person name="Lipzen A."/>
            <person name="Riley R."/>
            <person name="Andreopoulos W."/>
            <person name="He G."/>
            <person name="Johnson J."/>
            <person name="Barry K.W."/>
            <person name="Grigoriev I.V."/>
            <person name="Nagy L."/>
            <person name="Hibbett D."/>
            <person name="Henrissat B."/>
            <person name="Matheny P.B."/>
            <person name="Labbe J."/>
            <person name="Martin F."/>
        </authorList>
    </citation>
    <scope>NUCLEOTIDE SEQUENCE</scope>
    <source>
        <strain evidence="1">HHB10654</strain>
    </source>
</reference>
<comment type="caution">
    <text evidence="1">The sequence shown here is derived from an EMBL/GenBank/DDBJ whole genome shotgun (WGS) entry which is preliminary data.</text>
</comment>
<dbReference type="Proteomes" id="UP000814140">
    <property type="component" value="Unassembled WGS sequence"/>
</dbReference>
<sequence>MGSEPPRAKVSRIEQAHMYLDGELNEPSSTPATYGLLDRIFTDEAIGFAITNELVEDLRGRGAFADPNQPFPPSIMEQHPGPRESFADCHVYRRNERALARWINRFADILGKINRRPTRRGWAANQAGRPIAGGSVGGKPDVLSYLKSDLPGRLSSKTRFEWHHVQAFIELTSGKDKGPITYTAATKTWLLTEAQQLRTFVPVASFIRDKLRFTLFDKAGRQTEEFSLANHRRLTRLIAGLAFCSDADIGYDETAQWFQGVPVKIRVNDTDTWFTIVATLFFSPSIRGRSTIIYLVRDPDGYYAIVKDTWVDESRVNDEASLLAKATEAGVPHVPYLHSAWEVPARGVPDHTDNRRERDILKVQDQHSRRNNGRAVRERRYHRRILMGPVCVPIYLFKSLPELVSACIDIVTGHKALWNMGILHRDISLNNMALDDLSALLDHITSDEEESPSTSRRILSSMASTVKEIISRRTRRKPAPRSAPVTAITSRPSRHPRDSHPPNPRLLPHPSIPQNGGVVLRYRGGVLLDLDYAILFKTLERFISHHGWTGTFPFISMELLNPPTGDQLLREEPLVHSFKHDLESLLSVLLYMGSTLEGPGRPRIDKVPLLVHKWSGFQTDAADKGGLKASHLRDSCRAVTEQFTDYFKPLAKLCSELYDAIFPKDSAAREQQRASLSNVTHDAFIAIMRKHLAKLEKSEQKRKVDTVSGLQAHTSFTSYLLSSAHADAQTPVSVPHEVWQSEESSFA</sequence>
<keyword evidence="2" id="KW-1185">Reference proteome</keyword>
<evidence type="ECO:0000313" key="1">
    <source>
        <dbReference type="EMBL" id="KAI0055679.1"/>
    </source>
</evidence>
<proteinExistence type="predicted"/>
<organism evidence="1 2">
    <name type="scientific">Artomyces pyxidatus</name>
    <dbReference type="NCBI Taxonomy" id="48021"/>
    <lineage>
        <taxon>Eukaryota</taxon>
        <taxon>Fungi</taxon>
        <taxon>Dikarya</taxon>
        <taxon>Basidiomycota</taxon>
        <taxon>Agaricomycotina</taxon>
        <taxon>Agaricomycetes</taxon>
        <taxon>Russulales</taxon>
        <taxon>Auriscalpiaceae</taxon>
        <taxon>Artomyces</taxon>
    </lineage>
</organism>
<name>A0ACB8SH24_9AGAM</name>
<protein>
    <submittedName>
        <fullName evidence="1">Uncharacterized protein</fullName>
    </submittedName>
</protein>
<accession>A0ACB8SH24</accession>
<reference evidence="1" key="2">
    <citation type="journal article" date="2022" name="New Phytol.">
        <title>Evolutionary transition to the ectomycorrhizal habit in the genomes of a hyperdiverse lineage of mushroom-forming fungi.</title>
        <authorList>
            <person name="Looney B."/>
            <person name="Miyauchi S."/>
            <person name="Morin E."/>
            <person name="Drula E."/>
            <person name="Courty P.E."/>
            <person name="Kohler A."/>
            <person name="Kuo A."/>
            <person name="LaButti K."/>
            <person name="Pangilinan J."/>
            <person name="Lipzen A."/>
            <person name="Riley R."/>
            <person name="Andreopoulos W."/>
            <person name="He G."/>
            <person name="Johnson J."/>
            <person name="Nolan M."/>
            <person name="Tritt A."/>
            <person name="Barry K.W."/>
            <person name="Grigoriev I.V."/>
            <person name="Nagy L.G."/>
            <person name="Hibbett D."/>
            <person name="Henrissat B."/>
            <person name="Matheny P.B."/>
            <person name="Labbe J."/>
            <person name="Martin F.M."/>
        </authorList>
    </citation>
    <scope>NUCLEOTIDE SEQUENCE</scope>
    <source>
        <strain evidence="1">HHB10654</strain>
    </source>
</reference>
<evidence type="ECO:0000313" key="2">
    <source>
        <dbReference type="Proteomes" id="UP000814140"/>
    </source>
</evidence>
<dbReference type="EMBL" id="MU277283">
    <property type="protein sequence ID" value="KAI0055679.1"/>
    <property type="molecule type" value="Genomic_DNA"/>
</dbReference>
<gene>
    <name evidence="1" type="ORF">BV25DRAFT_1921639</name>
</gene>